<sequence length="157" mass="18200">MADEDMGRLGRGQRLRYLTPKQLQHAQELEEARAAKAKRKSVRASRAAEAEQHRLARPYVRIRSSRRQRHSPVNSARLTRGRMYNLRGPFRYETSRSRNLRSRLSPALVREQRLAERRRQLAPLSVIVEEEEDLGLNMGGLSLGKGGGYTVKNRRRR</sequence>
<evidence type="ECO:0000256" key="1">
    <source>
        <dbReference type="SAM" id="MobiDB-lite"/>
    </source>
</evidence>
<dbReference type="AlphaFoldDB" id="A0A6C0E722"/>
<organism evidence="2">
    <name type="scientific">viral metagenome</name>
    <dbReference type="NCBI Taxonomy" id="1070528"/>
    <lineage>
        <taxon>unclassified sequences</taxon>
        <taxon>metagenomes</taxon>
        <taxon>organismal metagenomes</taxon>
    </lineage>
</organism>
<accession>A0A6C0E722</accession>
<feature type="region of interest" description="Disordered" evidence="1">
    <location>
        <begin position="26"/>
        <end position="82"/>
    </location>
</feature>
<name>A0A6C0E722_9ZZZZ</name>
<reference evidence="2" key="1">
    <citation type="journal article" date="2020" name="Nature">
        <title>Giant virus diversity and host interactions through global metagenomics.</title>
        <authorList>
            <person name="Schulz F."/>
            <person name="Roux S."/>
            <person name="Paez-Espino D."/>
            <person name="Jungbluth S."/>
            <person name="Walsh D.A."/>
            <person name="Denef V.J."/>
            <person name="McMahon K.D."/>
            <person name="Konstantinidis K.T."/>
            <person name="Eloe-Fadrosh E.A."/>
            <person name="Kyrpides N.C."/>
            <person name="Woyke T."/>
        </authorList>
    </citation>
    <scope>NUCLEOTIDE SEQUENCE</scope>
    <source>
        <strain evidence="2">GVMAG-M-3300023179-138</strain>
    </source>
</reference>
<dbReference type="EMBL" id="MN739743">
    <property type="protein sequence ID" value="QHT24243.1"/>
    <property type="molecule type" value="Genomic_DNA"/>
</dbReference>
<proteinExistence type="predicted"/>
<protein>
    <submittedName>
        <fullName evidence="2">Uncharacterized protein</fullName>
    </submittedName>
</protein>
<evidence type="ECO:0000313" key="2">
    <source>
        <dbReference type="EMBL" id="QHT24243.1"/>
    </source>
</evidence>